<name>A0A5T6B4L8_SALER</name>
<reference evidence="1" key="1">
    <citation type="submission" date="2018-08" db="EMBL/GenBank/DDBJ databases">
        <authorList>
            <consortium name="PulseNet: The National Subtyping Network for Foodborne Disease Surveillance"/>
            <person name="Tarr C.L."/>
            <person name="Trees E."/>
            <person name="Katz L.S."/>
            <person name="Carleton-Romer H.A."/>
            <person name="Stroika S."/>
            <person name="Kucerova Z."/>
            <person name="Roache K.F."/>
            <person name="Sabol A.L."/>
            <person name="Besser J."/>
            <person name="Gerner-Smidt P."/>
        </authorList>
    </citation>
    <scope>NUCLEOTIDE SEQUENCE</scope>
    <source>
        <strain evidence="1">PNUSAS049302</strain>
    </source>
</reference>
<comment type="caution">
    <text evidence="1">The sequence shown here is derived from an EMBL/GenBank/DDBJ whole genome shotgun (WGS) entry which is preliminary data.</text>
</comment>
<organism evidence="1">
    <name type="scientific">Salmonella enterica</name>
    <name type="common">Salmonella choleraesuis</name>
    <dbReference type="NCBI Taxonomy" id="28901"/>
    <lineage>
        <taxon>Bacteria</taxon>
        <taxon>Pseudomonadati</taxon>
        <taxon>Pseudomonadota</taxon>
        <taxon>Gammaproteobacteria</taxon>
        <taxon>Enterobacterales</taxon>
        <taxon>Enterobacteriaceae</taxon>
        <taxon>Salmonella</taxon>
    </lineage>
</organism>
<dbReference type="AlphaFoldDB" id="A0A5T6B4L8"/>
<feature type="non-terminal residue" evidence="1">
    <location>
        <position position="1"/>
    </location>
</feature>
<gene>
    <name evidence="1" type="ORF">DYS66_12950</name>
</gene>
<dbReference type="EMBL" id="AAGCLY010000025">
    <property type="protein sequence ID" value="EBM3956589.1"/>
    <property type="molecule type" value="Genomic_DNA"/>
</dbReference>
<sequence length="69" mass="8183">CRTFSRVINVTASAEKNRFLRLQPKPPVDEFLEIMKCETGFQNLSFGAKFCHRWQNQEGYNFTMQLHSR</sequence>
<evidence type="ECO:0000313" key="1">
    <source>
        <dbReference type="EMBL" id="EBM3956589.1"/>
    </source>
</evidence>
<proteinExistence type="predicted"/>
<accession>A0A5T6B4L8</accession>
<protein>
    <submittedName>
        <fullName evidence="1">Uncharacterized protein</fullName>
    </submittedName>
</protein>